<organism evidence="2">
    <name type="scientific">uncultured bacterium</name>
    <name type="common">gcode 4</name>
    <dbReference type="NCBI Taxonomy" id="1234023"/>
    <lineage>
        <taxon>Bacteria</taxon>
        <taxon>environmental samples</taxon>
    </lineage>
</organism>
<name>K1XJ01_9BACT</name>
<keyword evidence="1" id="KW-0472">Membrane</keyword>
<gene>
    <name evidence="2" type="ORF">ACD_80C00111G0009</name>
</gene>
<accession>K1XJ01</accession>
<sequence>MQEKNKKRGTNTFLCYTSLYLLLFFYRFRVCDWYSFLIFFDWKFFDFLLYCSCRDQEVLRGYQILISVLRIPWLLIRFLMWWLMFFSCFFLFFYLVFVCFCLFILISLILFEPPEMPGVPFRLIYRFDFFLGANEFFDLFANSPCDWS</sequence>
<dbReference type="AlphaFoldDB" id="K1XJ01"/>
<dbReference type="EMBL" id="AMFJ01036118">
    <property type="protein sequence ID" value="EKD25172.1"/>
    <property type="molecule type" value="Genomic_DNA"/>
</dbReference>
<feature type="transmembrane region" description="Helical" evidence="1">
    <location>
        <begin position="89"/>
        <end position="111"/>
    </location>
</feature>
<feature type="transmembrane region" description="Helical" evidence="1">
    <location>
        <begin position="12"/>
        <end position="28"/>
    </location>
</feature>
<keyword evidence="1" id="KW-0812">Transmembrane</keyword>
<keyword evidence="1" id="KW-1133">Transmembrane helix</keyword>
<proteinExistence type="predicted"/>
<comment type="caution">
    <text evidence="2">The sequence shown here is derived from an EMBL/GenBank/DDBJ whole genome shotgun (WGS) entry which is preliminary data.</text>
</comment>
<feature type="transmembrane region" description="Helical" evidence="1">
    <location>
        <begin position="64"/>
        <end position="83"/>
    </location>
</feature>
<evidence type="ECO:0000256" key="1">
    <source>
        <dbReference type="SAM" id="Phobius"/>
    </source>
</evidence>
<reference evidence="2" key="1">
    <citation type="journal article" date="2012" name="Science">
        <title>Fermentation, hydrogen, and sulfur metabolism in multiple uncultivated bacterial phyla.</title>
        <authorList>
            <person name="Wrighton K.C."/>
            <person name="Thomas B.C."/>
            <person name="Sharon I."/>
            <person name="Miller C.S."/>
            <person name="Castelle C.J."/>
            <person name="VerBerkmoes N.C."/>
            <person name="Wilkins M.J."/>
            <person name="Hettich R.L."/>
            <person name="Lipton M.S."/>
            <person name="Williams K.H."/>
            <person name="Long P.E."/>
            <person name="Banfield J.F."/>
        </authorList>
    </citation>
    <scope>NUCLEOTIDE SEQUENCE [LARGE SCALE GENOMIC DNA]</scope>
</reference>
<protein>
    <submittedName>
        <fullName evidence="2">Uncharacterized protein</fullName>
    </submittedName>
</protein>
<evidence type="ECO:0000313" key="2">
    <source>
        <dbReference type="EMBL" id="EKD25172.1"/>
    </source>
</evidence>